<dbReference type="PANTHER" id="PTHR48111:SF22">
    <property type="entry name" value="REGULATOR OF RPOS"/>
    <property type="match status" value="1"/>
</dbReference>
<dbReference type="PROSITE" id="PS50110">
    <property type="entry name" value="RESPONSE_REGULATORY"/>
    <property type="match status" value="1"/>
</dbReference>
<dbReference type="InterPro" id="IPR001789">
    <property type="entry name" value="Sig_transdc_resp-reg_receiver"/>
</dbReference>
<dbReference type="RefSeq" id="WP_377063730.1">
    <property type="nucleotide sequence ID" value="NZ_JBHSJJ010000004.1"/>
</dbReference>
<dbReference type="Pfam" id="PF00072">
    <property type="entry name" value="Response_reg"/>
    <property type="match status" value="1"/>
</dbReference>
<keyword evidence="11" id="KW-1185">Reference proteome</keyword>
<dbReference type="SMART" id="SM00862">
    <property type="entry name" value="Trans_reg_C"/>
    <property type="match status" value="1"/>
</dbReference>
<sequence length="229" mass="26413">MKKILLIEDDPVLNRNIKEALLDEGCMVEPVYDGLLAEKMLNKNNYDCVILDINLPGKNGYDVCRDFRRSNQVTPVLMLTAFDELDDKVKGYECGADDYLTKPFYMKELILKIKSLMKRTEAQNQTGPVQDLMVVSDITVRLSKKEVSRQGKEISLTPREYQILLRLLMADGELVTKRELIKEIWGKYIDTNTNTVEVYINFLRNKIDKPFGKGSIKTKIGYGYYFEDS</sequence>
<dbReference type="InterPro" id="IPR036388">
    <property type="entry name" value="WH-like_DNA-bd_sf"/>
</dbReference>
<keyword evidence="4 7" id="KW-0238">DNA-binding</keyword>
<dbReference type="Gene3D" id="1.10.10.10">
    <property type="entry name" value="Winged helix-like DNA-binding domain superfamily/Winged helix DNA-binding domain"/>
    <property type="match status" value="1"/>
</dbReference>
<feature type="DNA-binding region" description="OmpR/PhoB-type" evidence="7">
    <location>
        <begin position="130"/>
        <end position="228"/>
    </location>
</feature>
<keyword evidence="2" id="KW-0902">Two-component regulatory system</keyword>
<dbReference type="PANTHER" id="PTHR48111">
    <property type="entry name" value="REGULATOR OF RPOS"/>
    <property type="match status" value="1"/>
</dbReference>
<dbReference type="InterPro" id="IPR001867">
    <property type="entry name" value="OmpR/PhoB-type_DNA-bd"/>
</dbReference>
<keyword evidence="3" id="KW-0805">Transcription regulation</keyword>
<dbReference type="PROSITE" id="PS51755">
    <property type="entry name" value="OMPR_PHOB"/>
    <property type="match status" value="1"/>
</dbReference>
<comment type="caution">
    <text evidence="10">The sequence shown here is derived from an EMBL/GenBank/DDBJ whole genome shotgun (WGS) entry which is preliminary data.</text>
</comment>
<gene>
    <name evidence="10" type="ORF">ACFPFU_09205</name>
</gene>
<name>A0ABV9T067_9BACT</name>
<evidence type="ECO:0000256" key="2">
    <source>
        <dbReference type="ARBA" id="ARBA00023012"/>
    </source>
</evidence>
<evidence type="ECO:0000313" key="10">
    <source>
        <dbReference type="EMBL" id="MFC4871862.1"/>
    </source>
</evidence>
<feature type="modified residue" description="4-aspartylphosphate" evidence="6">
    <location>
        <position position="52"/>
    </location>
</feature>
<evidence type="ECO:0000313" key="11">
    <source>
        <dbReference type="Proteomes" id="UP001595818"/>
    </source>
</evidence>
<dbReference type="CDD" id="cd00383">
    <property type="entry name" value="trans_reg_C"/>
    <property type="match status" value="1"/>
</dbReference>
<evidence type="ECO:0000256" key="6">
    <source>
        <dbReference type="PROSITE-ProRule" id="PRU00169"/>
    </source>
</evidence>
<evidence type="ECO:0000259" key="9">
    <source>
        <dbReference type="PROSITE" id="PS51755"/>
    </source>
</evidence>
<keyword evidence="1 6" id="KW-0597">Phosphoprotein</keyword>
<feature type="domain" description="OmpR/PhoB-type" evidence="9">
    <location>
        <begin position="130"/>
        <end position="228"/>
    </location>
</feature>
<dbReference type="SMART" id="SM00448">
    <property type="entry name" value="REC"/>
    <property type="match status" value="1"/>
</dbReference>
<evidence type="ECO:0000256" key="4">
    <source>
        <dbReference type="ARBA" id="ARBA00023125"/>
    </source>
</evidence>
<accession>A0ABV9T067</accession>
<dbReference type="Gene3D" id="3.40.50.2300">
    <property type="match status" value="1"/>
</dbReference>
<evidence type="ECO:0000256" key="5">
    <source>
        <dbReference type="ARBA" id="ARBA00023163"/>
    </source>
</evidence>
<dbReference type="EMBL" id="JBHSJJ010000004">
    <property type="protein sequence ID" value="MFC4871862.1"/>
    <property type="molecule type" value="Genomic_DNA"/>
</dbReference>
<protein>
    <submittedName>
        <fullName evidence="10">Response regulator transcription factor</fullName>
    </submittedName>
</protein>
<evidence type="ECO:0000256" key="3">
    <source>
        <dbReference type="ARBA" id="ARBA00023015"/>
    </source>
</evidence>
<keyword evidence="5" id="KW-0804">Transcription</keyword>
<dbReference type="InterPro" id="IPR011006">
    <property type="entry name" value="CheY-like_superfamily"/>
</dbReference>
<dbReference type="SUPFAM" id="SSF52172">
    <property type="entry name" value="CheY-like"/>
    <property type="match status" value="1"/>
</dbReference>
<evidence type="ECO:0000256" key="7">
    <source>
        <dbReference type="PROSITE-ProRule" id="PRU01091"/>
    </source>
</evidence>
<dbReference type="InterPro" id="IPR039420">
    <property type="entry name" value="WalR-like"/>
</dbReference>
<organism evidence="10 11">
    <name type="scientific">Negadavirga shengliensis</name>
    <dbReference type="NCBI Taxonomy" id="1389218"/>
    <lineage>
        <taxon>Bacteria</taxon>
        <taxon>Pseudomonadati</taxon>
        <taxon>Bacteroidota</taxon>
        <taxon>Cytophagia</taxon>
        <taxon>Cytophagales</taxon>
        <taxon>Cyclobacteriaceae</taxon>
        <taxon>Negadavirga</taxon>
    </lineage>
</organism>
<dbReference type="Proteomes" id="UP001595818">
    <property type="component" value="Unassembled WGS sequence"/>
</dbReference>
<reference evidence="11" key="1">
    <citation type="journal article" date="2019" name="Int. J. Syst. Evol. Microbiol.">
        <title>The Global Catalogue of Microorganisms (GCM) 10K type strain sequencing project: providing services to taxonomists for standard genome sequencing and annotation.</title>
        <authorList>
            <consortium name="The Broad Institute Genomics Platform"/>
            <consortium name="The Broad Institute Genome Sequencing Center for Infectious Disease"/>
            <person name="Wu L."/>
            <person name="Ma J."/>
        </authorList>
    </citation>
    <scope>NUCLEOTIDE SEQUENCE [LARGE SCALE GENOMIC DNA]</scope>
    <source>
        <strain evidence="11">CGMCC 4.7466</strain>
    </source>
</reference>
<dbReference type="Pfam" id="PF00486">
    <property type="entry name" value="Trans_reg_C"/>
    <property type="match status" value="1"/>
</dbReference>
<feature type="domain" description="Response regulatory" evidence="8">
    <location>
        <begin position="3"/>
        <end position="117"/>
    </location>
</feature>
<evidence type="ECO:0000256" key="1">
    <source>
        <dbReference type="ARBA" id="ARBA00022553"/>
    </source>
</evidence>
<evidence type="ECO:0000259" key="8">
    <source>
        <dbReference type="PROSITE" id="PS50110"/>
    </source>
</evidence>
<proteinExistence type="predicted"/>